<dbReference type="EMBL" id="CAJVPV010026749">
    <property type="protein sequence ID" value="CAG8732383.1"/>
    <property type="molecule type" value="Genomic_DNA"/>
</dbReference>
<dbReference type="AlphaFoldDB" id="A0A9N9NGY0"/>
<feature type="non-terminal residue" evidence="1">
    <location>
        <position position="1"/>
    </location>
</feature>
<organism evidence="1 2">
    <name type="scientific">Acaulospora morrowiae</name>
    <dbReference type="NCBI Taxonomy" id="94023"/>
    <lineage>
        <taxon>Eukaryota</taxon>
        <taxon>Fungi</taxon>
        <taxon>Fungi incertae sedis</taxon>
        <taxon>Mucoromycota</taxon>
        <taxon>Glomeromycotina</taxon>
        <taxon>Glomeromycetes</taxon>
        <taxon>Diversisporales</taxon>
        <taxon>Acaulosporaceae</taxon>
        <taxon>Acaulospora</taxon>
    </lineage>
</organism>
<name>A0A9N9NGY0_9GLOM</name>
<keyword evidence="2" id="KW-1185">Reference proteome</keyword>
<protein>
    <submittedName>
        <fullName evidence="1">16130_t:CDS:1</fullName>
    </submittedName>
</protein>
<comment type="caution">
    <text evidence="1">The sequence shown here is derived from an EMBL/GenBank/DDBJ whole genome shotgun (WGS) entry which is preliminary data.</text>
</comment>
<gene>
    <name evidence="1" type="ORF">AMORRO_LOCUS14124</name>
</gene>
<accession>A0A9N9NGY0</accession>
<sequence length="97" mass="11070">QYNKVAENIEKDFSRILGGKTIRTLQKKVKTMKVNTHGNREQESSGVINIDLSANKFPSTVPPDNNDEIAEESIIVIYLIMKNQCQRTLLPVKIEFH</sequence>
<evidence type="ECO:0000313" key="1">
    <source>
        <dbReference type="EMBL" id="CAG8732383.1"/>
    </source>
</evidence>
<evidence type="ECO:0000313" key="2">
    <source>
        <dbReference type="Proteomes" id="UP000789342"/>
    </source>
</evidence>
<reference evidence="1" key="1">
    <citation type="submission" date="2021-06" db="EMBL/GenBank/DDBJ databases">
        <authorList>
            <person name="Kallberg Y."/>
            <person name="Tangrot J."/>
            <person name="Rosling A."/>
        </authorList>
    </citation>
    <scope>NUCLEOTIDE SEQUENCE</scope>
    <source>
        <strain evidence="1">CL551</strain>
    </source>
</reference>
<proteinExistence type="predicted"/>
<dbReference type="Proteomes" id="UP000789342">
    <property type="component" value="Unassembled WGS sequence"/>
</dbReference>